<evidence type="ECO:0000256" key="2">
    <source>
        <dbReference type="ARBA" id="ARBA00023004"/>
    </source>
</evidence>
<dbReference type="InterPro" id="IPR050295">
    <property type="entry name" value="Plant_2OG-oxidoreductases"/>
</dbReference>
<dbReference type="PANTHER" id="PTHR47991">
    <property type="entry name" value="OXOGLUTARATE/IRON-DEPENDENT DIOXYGENASE"/>
    <property type="match status" value="1"/>
</dbReference>
<keyword evidence="1" id="KW-0479">Metal-binding</keyword>
<feature type="region of interest" description="Disordered" evidence="3">
    <location>
        <begin position="119"/>
        <end position="161"/>
    </location>
</feature>
<dbReference type="Gene3D" id="2.60.120.330">
    <property type="entry name" value="B-lactam Antibiotic, Isopenicillin N Synthase, Chain"/>
    <property type="match status" value="1"/>
</dbReference>
<gene>
    <name evidence="5" type="ORF">CB5_LOCUS28953</name>
</gene>
<dbReference type="GO" id="GO:0046872">
    <property type="term" value="F:metal ion binding"/>
    <property type="evidence" value="ECO:0007669"/>
    <property type="project" value="UniProtKB-KW"/>
</dbReference>
<dbReference type="EMBL" id="CAJEUB010000005">
    <property type="protein sequence ID" value="CAD1845742.1"/>
    <property type="molecule type" value="Genomic_DNA"/>
</dbReference>
<evidence type="ECO:0000259" key="4">
    <source>
        <dbReference type="Pfam" id="PF03171"/>
    </source>
</evidence>
<proteinExistence type="predicted"/>
<name>A0A6V7QR74_ANACO</name>
<dbReference type="InterPro" id="IPR027443">
    <property type="entry name" value="IPNS-like_sf"/>
</dbReference>
<evidence type="ECO:0000256" key="1">
    <source>
        <dbReference type="ARBA" id="ARBA00022723"/>
    </source>
</evidence>
<reference evidence="5" key="1">
    <citation type="submission" date="2020-07" db="EMBL/GenBank/DDBJ databases">
        <authorList>
            <person name="Lin J."/>
        </authorList>
    </citation>
    <scope>NUCLEOTIDE SEQUENCE</scope>
</reference>
<feature type="region of interest" description="Disordered" evidence="3">
    <location>
        <begin position="65"/>
        <end position="86"/>
    </location>
</feature>
<organism evidence="5">
    <name type="scientific">Ananas comosus var. bracteatus</name>
    <name type="common">red pineapple</name>
    <dbReference type="NCBI Taxonomy" id="296719"/>
    <lineage>
        <taxon>Eukaryota</taxon>
        <taxon>Viridiplantae</taxon>
        <taxon>Streptophyta</taxon>
        <taxon>Embryophyta</taxon>
        <taxon>Tracheophyta</taxon>
        <taxon>Spermatophyta</taxon>
        <taxon>Magnoliopsida</taxon>
        <taxon>Liliopsida</taxon>
        <taxon>Poales</taxon>
        <taxon>Bromeliaceae</taxon>
        <taxon>Bromelioideae</taxon>
        <taxon>Ananas</taxon>
    </lineage>
</organism>
<sequence>MECLQEWPELVVPGPGAVRERRFGRPDCYVKPLSDRPTGLSSPTGHEPNIPIIDLSGLSSAASRAAPQFRPWPPRAATGVLPSREPWDRPRCHRACPCGMARLLRQADGGEAAVRELAEGRTRATGAGWASRRAPSSTGATTTSSTSSPRRSKVRRSAGQRTTAWCKAATEEYGREAAKLCGVLTKAMSIGLGLDAEFLGRASVKVTRGSRLSPRLPVALIVNVGDQIQVLSNATYKSVEHRVVANAAAERLSLAFFYNPRSDLPLGPARELVTPDRPPLYQPMTFNEYRLYIRKNGPRGKEQLKSLARGQVTN</sequence>
<keyword evidence="2" id="KW-0408">Iron</keyword>
<evidence type="ECO:0000256" key="3">
    <source>
        <dbReference type="SAM" id="MobiDB-lite"/>
    </source>
</evidence>
<dbReference type="SUPFAM" id="SSF51197">
    <property type="entry name" value="Clavaminate synthase-like"/>
    <property type="match status" value="1"/>
</dbReference>
<accession>A0A6V7QR74</accession>
<feature type="compositionally biased region" description="Low complexity" evidence="3">
    <location>
        <begin position="130"/>
        <end position="149"/>
    </location>
</feature>
<protein>
    <recommendedName>
        <fullName evidence="4">Isopenicillin N synthase-like Fe(2+) 2OG dioxygenase domain-containing protein</fullName>
    </recommendedName>
</protein>
<dbReference type="Pfam" id="PF03171">
    <property type="entry name" value="2OG-FeII_Oxy"/>
    <property type="match status" value="1"/>
</dbReference>
<evidence type="ECO:0000313" key="5">
    <source>
        <dbReference type="EMBL" id="CAD1845742.1"/>
    </source>
</evidence>
<feature type="domain" description="Isopenicillin N synthase-like Fe(2+) 2OG dioxygenase" evidence="4">
    <location>
        <begin position="214"/>
        <end position="260"/>
    </location>
</feature>
<dbReference type="AlphaFoldDB" id="A0A6V7QR74"/>
<dbReference type="InterPro" id="IPR044861">
    <property type="entry name" value="IPNS-like_FE2OG_OXY"/>
</dbReference>